<gene>
    <name evidence="1" type="ORF">AYBTSS11_LOCUS16935</name>
</gene>
<accession>A0AA86SFQ7</accession>
<keyword evidence="2" id="KW-1185">Reference proteome</keyword>
<proteinExistence type="predicted"/>
<reference evidence="1" key="1">
    <citation type="submission" date="2023-10" db="EMBL/GenBank/DDBJ databases">
        <authorList>
            <person name="Domelevo Entfellner J.-B."/>
        </authorList>
    </citation>
    <scope>NUCLEOTIDE SEQUENCE</scope>
</reference>
<dbReference type="EMBL" id="OY731402">
    <property type="protein sequence ID" value="CAJ1956948.1"/>
    <property type="molecule type" value="Genomic_DNA"/>
</dbReference>
<evidence type="ECO:0000313" key="1">
    <source>
        <dbReference type="EMBL" id="CAJ1956948.1"/>
    </source>
</evidence>
<name>A0AA86SFQ7_9FABA</name>
<dbReference type="AlphaFoldDB" id="A0AA86SFQ7"/>
<feature type="non-terminal residue" evidence="1">
    <location>
        <position position="51"/>
    </location>
</feature>
<dbReference type="Proteomes" id="UP001189624">
    <property type="component" value="Chromosome 5"/>
</dbReference>
<organism evidence="1 2">
    <name type="scientific">Sphenostylis stenocarpa</name>
    <dbReference type="NCBI Taxonomy" id="92480"/>
    <lineage>
        <taxon>Eukaryota</taxon>
        <taxon>Viridiplantae</taxon>
        <taxon>Streptophyta</taxon>
        <taxon>Embryophyta</taxon>
        <taxon>Tracheophyta</taxon>
        <taxon>Spermatophyta</taxon>
        <taxon>Magnoliopsida</taxon>
        <taxon>eudicotyledons</taxon>
        <taxon>Gunneridae</taxon>
        <taxon>Pentapetalae</taxon>
        <taxon>rosids</taxon>
        <taxon>fabids</taxon>
        <taxon>Fabales</taxon>
        <taxon>Fabaceae</taxon>
        <taxon>Papilionoideae</taxon>
        <taxon>50 kb inversion clade</taxon>
        <taxon>NPAAA clade</taxon>
        <taxon>indigoferoid/millettioid clade</taxon>
        <taxon>Phaseoleae</taxon>
        <taxon>Sphenostylis</taxon>
    </lineage>
</organism>
<evidence type="ECO:0000313" key="2">
    <source>
        <dbReference type="Proteomes" id="UP001189624"/>
    </source>
</evidence>
<dbReference type="Gramene" id="rna-AYBTSS11_LOCUS16935">
    <property type="protein sequence ID" value="CAJ1956948.1"/>
    <property type="gene ID" value="gene-AYBTSS11_LOCUS16935"/>
</dbReference>
<protein>
    <submittedName>
        <fullName evidence="1">Uncharacterized protein</fullName>
    </submittedName>
</protein>
<sequence length="51" mass="5909">MLKIGEGDAMWSMWCSFEGLSWELALCHVWVPSIRGGFSSMVKRSTRTKWE</sequence>